<protein>
    <submittedName>
        <fullName evidence="4">Leucine rich repeat protein</fullName>
    </submittedName>
</protein>
<evidence type="ECO:0000259" key="3">
    <source>
        <dbReference type="Pfam" id="PF23598"/>
    </source>
</evidence>
<dbReference type="InterPro" id="IPR055414">
    <property type="entry name" value="LRR_R13L4/SHOC2-like"/>
</dbReference>
<dbReference type="SMART" id="SM00369">
    <property type="entry name" value="LRR_TYP"/>
    <property type="match status" value="3"/>
</dbReference>
<evidence type="ECO:0000256" key="2">
    <source>
        <dbReference type="ARBA" id="ARBA00022737"/>
    </source>
</evidence>
<dbReference type="PROSITE" id="PS51450">
    <property type="entry name" value="LRR"/>
    <property type="match status" value="3"/>
</dbReference>
<evidence type="ECO:0000313" key="4">
    <source>
        <dbReference type="EMBL" id="EMM80707.1"/>
    </source>
</evidence>
<dbReference type="PANTHER" id="PTHR48051">
    <property type="match status" value="1"/>
</dbReference>
<dbReference type="Gene3D" id="3.80.10.10">
    <property type="entry name" value="Ribonuclease Inhibitor"/>
    <property type="match status" value="1"/>
</dbReference>
<keyword evidence="1" id="KW-0433">Leucine-rich repeat</keyword>
<dbReference type="SUPFAM" id="SSF52075">
    <property type="entry name" value="Outer arm dynein light chain 1"/>
    <property type="match status" value="1"/>
</dbReference>
<dbReference type="GO" id="GO:0005737">
    <property type="term" value="C:cytoplasm"/>
    <property type="evidence" value="ECO:0007669"/>
    <property type="project" value="TreeGrafter"/>
</dbReference>
<dbReference type="AlphaFoldDB" id="M6GBI9"/>
<reference evidence="4 5" key="1">
    <citation type="submission" date="2013-01" db="EMBL/GenBank/DDBJ databases">
        <authorList>
            <person name="Harkins D.M."/>
            <person name="Durkin A.S."/>
            <person name="Brinkac L.M."/>
            <person name="Haft D.H."/>
            <person name="Selengut J.D."/>
            <person name="Sanka R."/>
            <person name="DePew J."/>
            <person name="Purushe J."/>
            <person name="Hospenthal D.R."/>
            <person name="Murray C.K."/>
            <person name="Pimentel G."/>
            <person name="Wasfy M."/>
            <person name="Parker T."/>
            <person name="Miller R.S."/>
            <person name="Vinetz J.M."/>
            <person name="Sutton G.G."/>
            <person name="Nierman W.C."/>
            <person name="Fouts D.E."/>
        </authorList>
    </citation>
    <scope>NUCLEOTIDE SEQUENCE [LARGE SCALE GENOMIC DNA]</scope>
    <source>
        <strain evidence="4 5">2006001854</strain>
    </source>
</reference>
<dbReference type="InterPro" id="IPR003591">
    <property type="entry name" value="Leu-rich_rpt_typical-subtyp"/>
</dbReference>
<dbReference type="PRINTS" id="PR00019">
    <property type="entry name" value="LEURICHRPT"/>
</dbReference>
<keyword evidence="2" id="KW-0677">Repeat</keyword>
<dbReference type="InterPro" id="IPR001611">
    <property type="entry name" value="Leu-rich_rpt"/>
</dbReference>
<sequence length="78" mass="8833">MKNLQVLDLGSNQLTTLPEGIGQLKNLQTLDLDSNQLTTLPQEIGQLQNLQELFLNNNQLSSQEKKEFESFFQSAKLL</sequence>
<dbReference type="Pfam" id="PF23598">
    <property type="entry name" value="LRR_14"/>
    <property type="match status" value="1"/>
</dbReference>
<dbReference type="SMART" id="SM00365">
    <property type="entry name" value="LRR_SD22"/>
    <property type="match status" value="3"/>
</dbReference>
<feature type="domain" description="Disease resistance R13L4/SHOC-2-like LRR" evidence="3">
    <location>
        <begin position="3"/>
        <end position="58"/>
    </location>
</feature>
<dbReference type="InterPro" id="IPR050216">
    <property type="entry name" value="LRR_domain-containing"/>
</dbReference>
<dbReference type="InterPro" id="IPR032675">
    <property type="entry name" value="LRR_dom_sf"/>
</dbReference>
<evidence type="ECO:0000256" key="1">
    <source>
        <dbReference type="ARBA" id="ARBA00022614"/>
    </source>
</evidence>
<gene>
    <name evidence="4" type="ORF">LEP1GSC037_0132</name>
</gene>
<evidence type="ECO:0000313" key="5">
    <source>
        <dbReference type="Proteomes" id="UP000012128"/>
    </source>
</evidence>
<accession>M6GBI9</accession>
<dbReference type="Proteomes" id="UP000012128">
    <property type="component" value="Unassembled WGS sequence"/>
</dbReference>
<name>M6GBI9_LEPIR</name>
<organism evidence="4 5">
    <name type="scientific">Leptospira interrogans str. 2006001854</name>
    <dbReference type="NCBI Taxonomy" id="1001590"/>
    <lineage>
        <taxon>Bacteria</taxon>
        <taxon>Pseudomonadati</taxon>
        <taxon>Spirochaetota</taxon>
        <taxon>Spirochaetia</taxon>
        <taxon>Leptospirales</taxon>
        <taxon>Leptospiraceae</taxon>
        <taxon>Leptospira</taxon>
    </lineage>
</organism>
<dbReference type="EMBL" id="AFLW02000174">
    <property type="protein sequence ID" value="EMM80707.1"/>
    <property type="molecule type" value="Genomic_DNA"/>
</dbReference>
<dbReference type="PANTHER" id="PTHR48051:SF39">
    <property type="entry name" value="P53-INDUCED DEATH DOMAIN PROTEIN 1"/>
    <property type="match status" value="1"/>
</dbReference>
<comment type="caution">
    <text evidence="4">The sequence shown here is derived from an EMBL/GenBank/DDBJ whole genome shotgun (WGS) entry which is preliminary data.</text>
</comment>
<proteinExistence type="predicted"/>